<dbReference type="SUPFAM" id="SSF49899">
    <property type="entry name" value="Concanavalin A-like lectins/glucanases"/>
    <property type="match status" value="1"/>
</dbReference>
<feature type="signal peptide" evidence="3">
    <location>
        <begin position="1"/>
        <end position="18"/>
    </location>
</feature>
<dbReference type="Proteomes" id="UP000610746">
    <property type="component" value="Unassembled WGS sequence"/>
</dbReference>
<dbReference type="GO" id="GO:0005975">
    <property type="term" value="P:carbohydrate metabolic process"/>
    <property type="evidence" value="ECO:0007669"/>
    <property type="project" value="UniProtKB-ARBA"/>
</dbReference>
<name>A0A8J8G4U2_9FLAO</name>
<evidence type="ECO:0000259" key="4">
    <source>
        <dbReference type="PROSITE" id="PS50853"/>
    </source>
</evidence>
<dbReference type="InterPro" id="IPR006558">
    <property type="entry name" value="LamG-like"/>
</dbReference>
<dbReference type="GO" id="GO:0003993">
    <property type="term" value="F:acid phosphatase activity"/>
    <property type="evidence" value="ECO:0007669"/>
    <property type="project" value="InterPro"/>
</dbReference>
<dbReference type="AlphaFoldDB" id="A0A8J8G4U2"/>
<evidence type="ECO:0000256" key="1">
    <source>
        <dbReference type="ARBA" id="ARBA00022729"/>
    </source>
</evidence>
<evidence type="ECO:0000313" key="5">
    <source>
        <dbReference type="EMBL" id="NRS91284.1"/>
    </source>
</evidence>
<reference evidence="5" key="1">
    <citation type="submission" date="2020-05" db="EMBL/GenBank/DDBJ databases">
        <title>Genomic Encyclopedia of Type Strains, Phase IV (KMG-V): Genome sequencing to study the core and pangenomes of soil and plant-associated prokaryotes.</title>
        <authorList>
            <person name="Whitman W."/>
        </authorList>
    </citation>
    <scope>NUCLEOTIDE SEQUENCE</scope>
    <source>
        <strain evidence="5">16F</strain>
    </source>
</reference>
<dbReference type="InterPro" id="IPR003961">
    <property type="entry name" value="FN3_dom"/>
</dbReference>
<gene>
    <name evidence="5" type="ORF">HNQ03_000350</name>
</gene>
<feature type="chain" id="PRO_5035189584" description="Fibronectin type-III domain-containing protein" evidence="3">
    <location>
        <begin position="19"/>
        <end position="547"/>
    </location>
</feature>
<dbReference type="SMART" id="SM00560">
    <property type="entry name" value="LamGL"/>
    <property type="match status" value="1"/>
</dbReference>
<keyword evidence="6" id="KW-1185">Reference proteome</keyword>
<organism evidence="5 6">
    <name type="scientific">Frigoriflavimonas asaccharolytica</name>
    <dbReference type="NCBI Taxonomy" id="2735899"/>
    <lineage>
        <taxon>Bacteria</taxon>
        <taxon>Pseudomonadati</taxon>
        <taxon>Bacteroidota</taxon>
        <taxon>Flavobacteriia</taxon>
        <taxon>Flavobacteriales</taxon>
        <taxon>Weeksellaceae</taxon>
        <taxon>Frigoriflavimonas</taxon>
    </lineage>
</organism>
<feature type="domain" description="Fibronectin type-III" evidence="4">
    <location>
        <begin position="171"/>
        <end position="269"/>
    </location>
</feature>
<proteinExistence type="predicted"/>
<keyword evidence="2" id="KW-1015">Disulfide bond</keyword>
<dbReference type="Gene3D" id="2.60.40.10">
    <property type="entry name" value="Immunoglobulins"/>
    <property type="match status" value="1"/>
</dbReference>
<dbReference type="InterPro" id="IPR013783">
    <property type="entry name" value="Ig-like_fold"/>
</dbReference>
<evidence type="ECO:0000313" key="6">
    <source>
        <dbReference type="Proteomes" id="UP000610746"/>
    </source>
</evidence>
<dbReference type="InterPro" id="IPR015914">
    <property type="entry name" value="PAPs_N"/>
</dbReference>
<dbReference type="NCBIfam" id="TIGR04183">
    <property type="entry name" value="Por_Secre_tail"/>
    <property type="match status" value="1"/>
</dbReference>
<dbReference type="PROSITE" id="PS50853">
    <property type="entry name" value="FN3"/>
    <property type="match status" value="1"/>
</dbReference>
<dbReference type="RefSeq" id="WP_173777919.1">
    <property type="nucleotide sequence ID" value="NZ_JABSNO010000002.1"/>
</dbReference>
<dbReference type="Gene3D" id="2.60.120.200">
    <property type="match status" value="1"/>
</dbReference>
<evidence type="ECO:0000256" key="3">
    <source>
        <dbReference type="SAM" id="SignalP"/>
    </source>
</evidence>
<dbReference type="Pfam" id="PF13385">
    <property type="entry name" value="Laminin_G_3"/>
    <property type="match status" value="1"/>
</dbReference>
<keyword evidence="1 3" id="KW-0732">Signal</keyword>
<protein>
    <recommendedName>
        <fullName evidence="4">Fibronectin type-III domain-containing protein</fullName>
    </recommendedName>
</protein>
<dbReference type="GO" id="GO:0004553">
    <property type="term" value="F:hydrolase activity, hydrolyzing O-glycosyl compounds"/>
    <property type="evidence" value="ECO:0007669"/>
    <property type="project" value="UniProtKB-ARBA"/>
</dbReference>
<dbReference type="GO" id="GO:0046872">
    <property type="term" value="F:metal ion binding"/>
    <property type="evidence" value="ECO:0007669"/>
    <property type="project" value="InterPro"/>
</dbReference>
<dbReference type="InterPro" id="IPR026444">
    <property type="entry name" value="Secre_tail"/>
</dbReference>
<dbReference type="Pfam" id="PF18962">
    <property type="entry name" value="Por_Secre_tail"/>
    <property type="match status" value="1"/>
</dbReference>
<accession>A0A8J8G4U2</accession>
<dbReference type="Pfam" id="PF16656">
    <property type="entry name" value="Pur_ac_phosph_N"/>
    <property type="match status" value="1"/>
</dbReference>
<evidence type="ECO:0000256" key="2">
    <source>
        <dbReference type="ARBA" id="ARBA00023157"/>
    </source>
</evidence>
<dbReference type="InterPro" id="IPR013320">
    <property type="entry name" value="ConA-like_dom_sf"/>
</dbReference>
<dbReference type="EMBL" id="JABSNO010000002">
    <property type="protein sequence ID" value="NRS91284.1"/>
    <property type="molecule type" value="Genomic_DNA"/>
</dbReference>
<sequence>MKTKLLLLFLVITTFAKAQVTFSENFDAATPDLTGWVYTDFTIGGSIACSGTKSLTKDFNAVNSTGRVTTKNYVSTGGDITFTHTLRMLILGPNNAQANFKIGYSVNNGSDVTVLNAMGGYVPSCSAGFPMTIPGSAVPAGSNVKIFVQYQQADYTFRLGLDNFAAVQQAAPTVVSATANPIFNGGTINYVLNANTLATTSVINYGLSSTALSNQILGSNASGSTDTAFAADITGLLPATTYYYQVVATNSFGSTSSTINSFITGTSEPIAEYNFNNTMNNINGNSPFAVNSSTYVAGRDSNSQMALQTNNFGRSAIIPNLPVGTVSRTVSIWYKVTGTSANNTLFVYGAGSGESAYGVSFNTTNTWYNFAWNTSTSFSNASNDGQWHHLVTTFDSSKTTKMYVDGVLKNTVVQNGWNTSTSGNVFWLAGQFGNSSPFNGAVDDLKIYNYALTQAQVTALFTNATLATTENTIKTKDISIYPNPAKDFVNIQSENKVQTVEIYNMAGQKVLETREMKINTSNLKPGVYMVKIKDVDNQISSQKLIIK</sequence>
<comment type="caution">
    <text evidence="5">The sequence shown here is derived from an EMBL/GenBank/DDBJ whole genome shotgun (WGS) entry which is preliminary data.</text>
</comment>